<name>A0A8J5G336_ZINOF</name>
<comment type="similarity">
    <text evidence="1">Belongs to the peptidase C48 family.</text>
</comment>
<evidence type="ECO:0000313" key="6">
    <source>
        <dbReference type="EMBL" id="KAG6498706.1"/>
    </source>
</evidence>
<protein>
    <recommendedName>
        <fullName evidence="5">Ubiquitin-like protease family profile domain-containing protein</fullName>
    </recommendedName>
</protein>
<dbReference type="Pfam" id="PF02902">
    <property type="entry name" value="Peptidase_C48"/>
    <property type="match status" value="1"/>
</dbReference>
<dbReference type="PANTHER" id="PTHR46915:SF2">
    <property type="entry name" value="UBIQUITIN-LIKE PROTEASE 4"/>
    <property type="match status" value="1"/>
</dbReference>
<dbReference type="AlphaFoldDB" id="A0A8J5G336"/>
<dbReference type="SUPFAM" id="SSF54001">
    <property type="entry name" value="Cysteine proteinases"/>
    <property type="match status" value="1"/>
</dbReference>
<proteinExistence type="inferred from homology"/>
<evidence type="ECO:0000313" key="7">
    <source>
        <dbReference type="Proteomes" id="UP000734854"/>
    </source>
</evidence>
<dbReference type="PANTHER" id="PTHR46915">
    <property type="entry name" value="UBIQUITIN-LIKE PROTEASE 4-RELATED"/>
    <property type="match status" value="1"/>
</dbReference>
<dbReference type="GO" id="GO:0008234">
    <property type="term" value="F:cysteine-type peptidase activity"/>
    <property type="evidence" value="ECO:0007669"/>
    <property type="project" value="UniProtKB-KW"/>
</dbReference>
<organism evidence="6 7">
    <name type="scientific">Zingiber officinale</name>
    <name type="common">Ginger</name>
    <name type="synonym">Amomum zingiber</name>
    <dbReference type="NCBI Taxonomy" id="94328"/>
    <lineage>
        <taxon>Eukaryota</taxon>
        <taxon>Viridiplantae</taxon>
        <taxon>Streptophyta</taxon>
        <taxon>Embryophyta</taxon>
        <taxon>Tracheophyta</taxon>
        <taxon>Spermatophyta</taxon>
        <taxon>Magnoliopsida</taxon>
        <taxon>Liliopsida</taxon>
        <taxon>Zingiberales</taxon>
        <taxon>Zingiberaceae</taxon>
        <taxon>Zingiber</taxon>
    </lineage>
</organism>
<keyword evidence="2" id="KW-0645">Protease</keyword>
<evidence type="ECO:0000256" key="4">
    <source>
        <dbReference type="ARBA" id="ARBA00022807"/>
    </source>
</evidence>
<dbReference type="GO" id="GO:0006508">
    <property type="term" value="P:proteolysis"/>
    <property type="evidence" value="ECO:0007669"/>
    <property type="project" value="UniProtKB-KW"/>
</dbReference>
<accession>A0A8J5G336</accession>
<sequence>MCFNSIAIIQNEGLLYRARLSSNAADLEKSLGKRFLVFIFCENLLFLSTCRGYNVGRFDGKTPEDRVDFWALATPKVSSDAADVASVGPTRSDLVFELESSSSLVFPRIPPSPSRSEGMTRQVPQQKNEYDCGLFVLYFMKKFIEDTPERFRRKYLSMFGSKWFKSEEASGLRKQIQGLVLEVFGSAMTENDKAESACCHESPEDVCLQ</sequence>
<keyword evidence="4" id="KW-0788">Thiol protease</keyword>
<evidence type="ECO:0000256" key="3">
    <source>
        <dbReference type="ARBA" id="ARBA00022801"/>
    </source>
</evidence>
<keyword evidence="7" id="KW-1185">Reference proteome</keyword>
<evidence type="ECO:0000256" key="1">
    <source>
        <dbReference type="ARBA" id="ARBA00005234"/>
    </source>
</evidence>
<keyword evidence="3" id="KW-0378">Hydrolase</keyword>
<dbReference type="Gene3D" id="1.10.418.20">
    <property type="match status" value="1"/>
</dbReference>
<evidence type="ECO:0000259" key="5">
    <source>
        <dbReference type="PROSITE" id="PS50600"/>
    </source>
</evidence>
<reference evidence="6 7" key="1">
    <citation type="submission" date="2020-08" db="EMBL/GenBank/DDBJ databases">
        <title>Plant Genome Project.</title>
        <authorList>
            <person name="Zhang R.-G."/>
        </authorList>
    </citation>
    <scope>NUCLEOTIDE SEQUENCE [LARGE SCALE GENOMIC DNA]</scope>
    <source>
        <tissue evidence="6">Rhizome</tissue>
    </source>
</reference>
<dbReference type="InterPro" id="IPR038765">
    <property type="entry name" value="Papain-like_cys_pep_sf"/>
</dbReference>
<evidence type="ECO:0000256" key="2">
    <source>
        <dbReference type="ARBA" id="ARBA00022670"/>
    </source>
</evidence>
<dbReference type="EMBL" id="JACMSC010000011">
    <property type="protein sequence ID" value="KAG6498706.1"/>
    <property type="molecule type" value="Genomic_DNA"/>
</dbReference>
<dbReference type="GO" id="GO:0016926">
    <property type="term" value="P:protein desumoylation"/>
    <property type="evidence" value="ECO:0007669"/>
    <property type="project" value="UniProtKB-ARBA"/>
</dbReference>
<dbReference type="PROSITE" id="PS50600">
    <property type="entry name" value="ULP_PROTEASE"/>
    <property type="match status" value="1"/>
</dbReference>
<gene>
    <name evidence="6" type="ORF">ZIOFF_038428</name>
</gene>
<dbReference type="Proteomes" id="UP000734854">
    <property type="component" value="Unassembled WGS sequence"/>
</dbReference>
<comment type="caution">
    <text evidence="6">The sequence shown here is derived from an EMBL/GenBank/DDBJ whole genome shotgun (WGS) entry which is preliminary data.</text>
</comment>
<dbReference type="InterPro" id="IPR003653">
    <property type="entry name" value="Peptidase_C48_C"/>
</dbReference>
<feature type="domain" description="Ubiquitin-like protease family profile" evidence="5">
    <location>
        <begin position="1"/>
        <end position="143"/>
    </location>
</feature>